<accession>A0A9D2MMD9</accession>
<dbReference type="EMBL" id="DWXO01000077">
    <property type="protein sequence ID" value="HJB80872.1"/>
    <property type="molecule type" value="Genomic_DNA"/>
</dbReference>
<reference evidence="1" key="1">
    <citation type="journal article" date="2021" name="PeerJ">
        <title>Extensive microbial diversity within the chicken gut microbiome revealed by metagenomics and culture.</title>
        <authorList>
            <person name="Gilroy R."/>
            <person name="Ravi A."/>
            <person name="Getino M."/>
            <person name="Pursley I."/>
            <person name="Horton D.L."/>
            <person name="Alikhan N.F."/>
            <person name="Baker D."/>
            <person name="Gharbi K."/>
            <person name="Hall N."/>
            <person name="Watson M."/>
            <person name="Adriaenssens E.M."/>
            <person name="Foster-Nyarko E."/>
            <person name="Jarju S."/>
            <person name="Secka A."/>
            <person name="Antonio M."/>
            <person name="Oren A."/>
            <person name="Chaudhuri R.R."/>
            <person name="La Ragione R."/>
            <person name="Hildebrand F."/>
            <person name="Pallen M.J."/>
        </authorList>
    </citation>
    <scope>NUCLEOTIDE SEQUENCE</scope>
    <source>
        <strain evidence="1">CHK192-8294</strain>
    </source>
</reference>
<organism evidence="1 2">
    <name type="scientific">Candidatus Flavonifractor intestinigallinarum</name>
    <dbReference type="NCBI Taxonomy" id="2838586"/>
    <lineage>
        <taxon>Bacteria</taxon>
        <taxon>Bacillati</taxon>
        <taxon>Bacillota</taxon>
        <taxon>Clostridia</taxon>
        <taxon>Eubacteriales</taxon>
        <taxon>Oscillospiraceae</taxon>
        <taxon>Flavonifractor</taxon>
    </lineage>
</organism>
<evidence type="ECO:0000313" key="1">
    <source>
        <dbReference type="EMBL" id="HJB80872.1"/>
    </source>
</evidence>
<reference evidence="1" key="2">
    <citation type="submission" date="2021-04" db="EMBL/GenBank/DDBJ databases">
        <authorList>
            <person name="Gilroy R."/>
        </authorList>
    </citation>
    <scope>NUCLEOTIDE SEQUENCE</scope>
    <source>
        <strain evidence="1">CHK192-8294</strain>
    </source>
</reference>
<protein>
    <submittedName>
        <fullName evidence="1">Uncharacterized protein</fullName>
    </submittedName>
</protein>
<dbReference type="Proteomes" id="UP000823921">
    <property type="component" value="Unassembled WGS sequence"/>
</dbReference>
<gene>
    <name evidence="1" type="ORF">H9712_07790</name>
</gene>
<dbReference type="AlphaFoldDB" id="A0A9D2MMD9"/>
<evidence type="ECO:0000313" key="2">
    <source>
        <dbReference type="Proteomes" id="UP000823921"/>
    </source>
</evidence>
<proteinExistence type="predicted"/>
<sequence>MLDDRHFSAASAVQRKMYVLLTEVSELTDQLSQAVDRQDQVSVRMFLSMRQEELQRLADCQLMLRRQCEALPGTDGALLHQMISGDFSGTPPSPAGEALLHQVQRNRALLERVRRVDQSVSRRLGGKNSFYAKDKT</sequence>
<name>A0A9D2MMD9_9FIRM</name>
<comment type="caution">
    <text evidence="1">The sequence shown here is derived from an EMBL/GenBank/DDBJ whole genome shotgun (WGS) entry which is preliminary data.</text>
</comment>